<protein>
    <recommendedName>
        <fullName evidence="7">AP2/ERF domain-containing protein</fullName>
    </recommendedName>
</protein>
<dbReference type="InterPro" id="IPR036955">
    <property type="entry name" value="AP2/ERF_dom_sf"/>
</dbReference>
<evidence type="ECO:0000256" key="2">
    <source>
        <dbReference type="ARBA" id="ARBA00023015"/>
    </source>
</evidence>
<keyword evidence="9" id="KW-1185">Reference proteome</keyword>
<evidence type="ECO:0000256" key="3">
    <source>
        <dbReference type="ARBA" id="ARBA00023125"/>
    </source>
</evidence>
<keyword evidence="3" id="KW-0238">DNA-binding</keyword>
<evidence type="ECO:0000259" key="7">
    <source>
        <dbReference type="PROSITE" id="PS51032"/>
    </source>
</evidence>
<evidence type="ECO:0000256" key="1">
    <source>
        <dbReference type="ARBA" id="ARBA00004123"/>
    </source>
</evidence>
<dbReference type="PROSITE" id="PS51032">
    <property type="entry name" value="AP2_ERF"/>
    <property type="match status" value="1"/>
</dbReference>
<dbReference type="Proteomes" id="UP001206925">
    <property type="component" value="Unassembled WGS sequence"/>
</dbReference>
<proteinExistence type="predicted"/>
<dbReference type="Gene3D" id="3.30.730.10">
    <property type="entry name" value="AP2/ERF domain"/>
    <property type="match status" value="1"/>
</dbReference>
<comment type="subcellular location">
    <subcellularLocation>
        <location evidence="1">Nucleus</location>
    </subcellularLocation>
</comment>
<feature type="domain" description="AP2/ERF" evidence="7">
    <location>
        <begin position="43"/>
        <end position="75"/>
    </location>
</feature>
<dbReference type="GO" id="GO:0003700">
    <property type="term" value="F:DNA-binding transcription factor activity"/>
    <property type="evidence" value="ECO:0007669"/>
    <property type="project" value="InterPro"/>
</dbReference>
<gene>
    <name evidence="8" type="ORF">M8C21_012096</name>
</gene>
<keyword evidence="2" id="KW-0805">Transcription regulation</keyword>
<evidence type="ECO:0000313" key="9">
    <source>
        <dbReference type="Proteomes" id="UP001206925"/>
    </source>
</evidence>
<evidence type="ECO:0000256" key="6">
    <source>
        <dbReference type="SAM" id="MobiDB-lite"/>
    </source>
</evidence>
<reference evidence="8" key="1">
    <citation type="submission" date="2022-06" db="EMBL/GenBank/DDBJ databases">
        <title>Uncovering the hologenomic basis of an extraordinary plant invasion.</title>
        <authorList>
            <person name="Bieker V.C."/>
            <person name="Martin M.D."/>
            <person name="Gilbert T."/>
            <person name="Hodgins K."/>
            <person name="Battlay P."/>
            <person name="Petersen B."/>
            <person name="Wilson J."/>
        </authorList>
    </citation>
    <scope>NUCLEOTIDE SEQUENCE</scope>
    <source>
        <strain evidence="8">AA19_3_7</strain>
        <tissue evidence="8">Leaf</tissue>
    </source>
</reference>
<name>A0AAD5C9N4_AMBAR</name>
<dbReference type="GO" id="GO:0003677">
    <property type="term" value="F:DNA binding"/>
    <property type="evidence" value="ECO:0007669"/>
    <property type="project" value="UniProtKB-KW"/>
</dbReference>
<evidence type="ECO:0000313" key="8">
    <source>
        <dbReference type="EMBL" id="KAI7736491.1"/>
    </source>
</evidence>
<feature type="region of interest" description="Disordered" evidence="6">
    <location>
        <begin position="1"/>
        <end position="46"/>
    </location>
</feature>
<dbReference type="AlphaFoldDB" id="A0AAD5C9N4"/>
<keyword evidence="5" id="KW-0539">Nucleus</keyword>
<organism evidence="8 9">
    <name type="scientific">Ambrosia artemisiifolia</name>
    <name type="common">Common ragweed</name>
    <dbReference type="NCBI Taxonomy" id="4212"/>
    <lineage>
        <taxon>Eukaryota</taxon>
        <taxon>Viridiplantae</taxon>
        <taxon>Streptophyta</taxon>
        <taxon>Embryophyta</taxon>
        <taxon>Tracheophyta</taxon>
        <taxon>Spermatophyta</taxon>
        <taxon>Magnoliopsida</taxon>
        <taxon>eudicotyledons</taxon>
        <taxon>Gunneridae</taxon>
        <taxon>Pentapetalae</taxon>
        <taxon>asterids</taxon>
        <taxon>campanulids</taxon>
        <taxon>Asterales</taxon>
        <taxon>Asteraceae</taxon>
        <taxon>Asteroideae</taxon>
        <taxon>Heliantheae alliance</taxon>
        <taxon>Heliantheae</taxon>
        <taxon>Ambrosia</taxon>
    </lineage>
</organism>
<feature type="non-terminal residue" evidence="8">
    <location>
        <position position="1"/>
    </location>
</feature>
<dbReference type="InterPro" id="IPR001471">
    <property type="entry name" value="AP2/ERF_dom"/>
</dbReference>
<dbReference type="PANTHER" id="PTHR32467:SF122">
    <property type="entry name" value="AP2-TYPE TRANSCRIPTION FACTOR"/>
    <property type="match status" value="1"/>
</dbReference>
<dbReference type="GO" id="GO:0005634">
    <property type="term" value="C:nucleus"/>
    <property type="evidence" value="ECO:0007669"/>
    <property type="project" value="UniProtKB-SubCell"/>
</dbReference>
<accession>A0AAD5C9N4</accession>
<evidence type="ECO:0000256" key="4">
    <source>
        <dbReference type="ARBA" id="ARBA00023163"/>
    </source>
</evidence>
<keyword evidence="4" id="KW-0804">Transcription</keyword>
<dbReference type="PANTHER" id="PTHR32467">
    <property type="entry name" value="AP2-LIKE ETHYLENE-RESPONSIVE TRANSCRIPTION FACTOR"/>
    <property type="match status" value="1"/>
</dbReference>
<sequence>MAKISQKKNASSNDDVDTKPVIGKAKRTRKTVKRDSPPQRSSVYRGVTRHRWTGRYEAHLWDKNCWNESQNKKGR</sequence>
<evidence type="ECO:0000256" key="5">
    <source>
        <dbReference type="ARBA" id="ARBA00023242"/>
    </source>
</evidence>
<dbReference type="EMBL" id="JAMZMK010009258">
    <property type="protein sequence ID" value="KAI7736491.1"/>
    <property type="molecule type" value="Genomic_DNA"/>
</dbReference>
<comment type="caution">
    <text evidence="8">The sequence shown here is derived from an EMBL/GenBank/DDBJ whole genome shotgun (WGS) entry which is preliminary data.</text>
</comment>